<comment type="caution">
    <text evidence="1">The sequence shown here is derived from an EMBL/GenBank/DDBJ whole genome shotgun (WGS) entry which is preliminary data.</text>
</comment>
<dbReference type="Pfam" id="PF12686">
    <property type="entry name" value="DUF3800"/>
    <property type="match status" value="1"/>
</dbReference>
<dbReference type="AlphaFoldDB" id="A0A423XR33"/>
<dbReference type="InterPro" id="IPR024524">
    <property type="entry name" value="DUF3800"/>
</dbReference>
<dbReference type="EMBL" id="PQJL01000020">
    <property type="protein sequence ID" value="ROW58856.1"/>
    <property type="molecule type" value="Genomic_DNA"/>
</dbReference>
<name>A0A423XR33_9ENTR</name>
<gene>
    <name evidence="1" type="ORF">C3E80_19490</name>
</gene>
<proteinExistence type="predicted"/>
<organism evidence="1 2">
    <name type="scientific">Cronobacter malonaticus</name>
    <dbReference type="NCBI Taxonomy" id="413503"/>
    <lineage>
        <taxon>Bacteria</taxon>
        <taxon>Pseudomonadati</taxon>
        <taxon>Pseudomonadota</taxon>
        <taxon>Gammaproteobacteria</taxon>
        <taxon>Enterobacterales</taxon>
        <taxon>Enterobacteriaceae</taxon>
        <taxon>Cronobacter</taxon>
    </lineage>
</organism>
<reference evidence="1 2" key="1">
    <citation type="journal article" date="2018" name="Front. Microbiol.">
        <title>An Investigation of an Acute Gastroenteritis Outbreak: Cronobacter sakazakii, a Potential Cause of Food-Borne Illness.</title>
        <authorList>
            <person name="Yong W."/>
            <person name="Guo B."/>
            <person name="Shi X."/>
            <person name="Cheng T."/>
            <person name="Chen M."/>
            <person name="Jiang X."/>
            <person name="Ye Y."/>
            <person name="Wang J."/>
            <person name="Xie G."/>
            <person name="Ding J."/>
        </authorList>
    </citation>
    <scope>NUCLEOTIDE SEQUENCE [LARGE SCALE GENOMIC DNA]</scope>
    <source>
        <strain evidence="1 2">S1</strain>
    </source>
</reference>
<protein>
    <recommendedName>
        <fullName evidence="3">DUF3800 domain-containing protein</fullName>
    </recommendedName>
</protein>
<sequence length="348" mass="39579">MSIFSIDESGYTGRDLLNKSQPWQGASAVKITHDDALYLIRQHFPKHKAPELKFSSLKKRDSYQKPIFNLQQELLDNFQCVTCVANKRFILTLMFIEYAVEPFYYDHGLNLYENGGNISMASMAYYVCQSYFGKDFDNILISFQNAIHEKTHAAVNSLIASVRAVNWRLLPEVLAPLALAHRDCINAITNPNISTDAAFVILQALISRTELMSEGPYSIEHDRSKNLLQYNEYISMLINCKTPAEFKISEIASVKYPLKLKCVHQVDSKLSPAVQLCDVLIGSAISGVRQFLNDKSLSFYSPLKLYKDNQLIHFSPNTDFEGQKKFRQKGQGNEYIDFIANQFKSPGK</sequence>
<dbReference type="RefSeq" id="WP_123949027.1">
    <property type="nucleotide sequence ID" value="NZ_PQJL01000020.1"/>
</dbReference>
<accession>A0A423XR33</accession>
<evidence type="ECO:0000313" key="1">
    <source>
        <dbReference type="EMBL" id="ROW58856.1"/>
    </source>
</evidence>
<dbReference type="Proteomes" id="UP000285793">
    <property type="component" value="Unassembled WGS sequence"/>
</dbReference>
<evidence type="ECO:0008006" key="3">
    <source>
        <dbReference type="Google" id="ProtNLM"/>
    </source>
</evidence>
<evidence type="ECO:0000313" key="2">
    <source>
        <dbReference type="Proteomes" id="UP000285793"/>
    </source>
</evidence>